<keyword evidence="3" id="KW-1185">Reference proteome</keyword>
<keyword evidence="1" id="KW-1133">Transmembrane helix</keyword>
<sequence>MCTRHEKTSGFTLVELLVVIGVIAVLMAILLPALNRARGQARRVVCASQLRQLGMAHVMYQESHEGWIVPAMQELGVSEYWYNTLGPYFEHRNVGMGNEHADDIGRKILLCPLDKRAYPKMLNPHGNNPEGWLSYALNSQPTRHVSSRTKIYAGAGGNKLTKLRRPAETMLHADFAYRAWICDSATLTRHQYGSEPGAHYDAMTGYPQQNETVEEAYRHAGRMNVLWADSHVSLLDGHMPSAEEQSNFWGAVYEKLERSQ</sequence>
<comment type="caution">
    <text evidence="2">The sequence shown here is derived from an EMBL/GenBank/DDBJ whole genome shotgun (WGS) entry which is preliminary data.</text>
</comment>
<dbReference type="PROSITE" id="PS00409">
    <property type="entry name" value="PROKAR_NTER_METHYL"/>
    <property type="match status" value="1"/>
</dbReference>
<dbReference type="RefSeq" id="WP_349242908.1">
    <property type="nucleotide sequence ID" value="NZ_JASCXX010000001.1"/>
</dbReference>
<dbReference type="NCBIfam" id="TIGR02532">
    <property type="entry name" value="IV_pilin_GFxxxE"/>
    <property type="match status" value="1"/>
</dbReference>
<dbReference type="EMBL" id="JASCXX010000001">
    <property type="protein sequence ID" value="MDI6447497.1"/>
    <property type="molecule type" value="Genomic_DNA"/>
</dbReference>
<dbReference type="PANTHER" id="PTHR30093:SF2">
    <property type="entry name" value="TYPE II SECRETION SYSTEM PROTEIN H"/>
    <property type="match status" value="1"/>
</dbReference>
<accession>A0AAW6TQL6</accession>
<organism evidence="2 3">
    <name type="scientific">Anaerobaca lacustris</name>
    <dbReference type="NCBI Taxonomy" id="3044600"/>
    <lineage>
        <taxon>Bacteria</taxon>
        <taxon>Pseudomonadati</taxon>
        <taxon>Planctomycetota</taxon>
        <taxon>Phycisphaerae</taxon>
        <taxon>Sedimentisphaerales</taxon>
        <taxon>Anaerobacaceae</taxon>
        <taxon>Anaerobaca</taxon>
    </lineage>
</organism>
<reference evidence="2" key="1">
    <citation type="submission" date="2023-05" db="EMBL/GenBank/DDBJ databases">
        <title>Anaerotaeda fermentans gen. nov., sp. nov., a novel anaerobic planctomycete of the new family within the order Sedimentisphaerales isolated from Taman Peninsula, Russia.</title>
        <authorList>
            <person name="Khomyakova M.A."/>
            <person name="Merkel A.Y."/>
            <person name="Slobodkin A.I."/>
        </authorList>
    </citation>
    <scope>NUCLEOTIDE SEQUENCE</scope>
    <source>
        <strain evidence="2">M17dextr</strain>
    </source>
</reference>
<name>A0AAW6TQL6_9BACT</name>
<dbReference type="Proteomes" id="UP001431776">
    <property type="component" value="Unassembled WGS sequence"/>
</dbReference>
<evidence type="ECO:0000256" key="1">
    <source>
        <dbReference type="SAM" id="Phobius"/>
    </source>
</evidence>
<dbReference type="SUPFAM" id="SSF54523">
    <property type="entry name" value="Pili subunits"/>
    <property type="match status" value="1"/>
</dbReference>
<dbReference type="InterPro" id="IPR012902">
    <property type="entry name" value="N_methyl_site"/>
</dbReference>
<dbReference type="InterPro" id="IPR045584">
    <property type="entry name" value="Pilin-like"/>
</dbReference>
<keyword evidence="1" id="KW-0472">Membrane</keyword>
<dbReference type="Gene3D" id="3.30.700.10">
    <property type="entry name" value="Glycoprotein, Type 4 Pilin"/>
    <property type="match status" value="1"/>
</dbReference>
<evidence type="ECO:0000313" key="3">
    <source>
        <dbReference type="Proteomes" id="UP001431776"/>
    </source>
</evidence>
<proteinExistence type="predicted"/>
<protein>
    <submittedName>
        <fullName evidence="2">Type II secretion system protein</fullName>
    </submittedName>
</protein>
<feature type="transmembrane region" description="Helical" evidence="1">
    <location>
        <begin position="12"/>
        <end position="34"/>
    </location>
</feature>
<dbReference type="Pfam" id="PF07963">
    <property type="entry name" value="N_methyl"/>
    <property type="match status" value="1"/>
</dbReference>
<evidence type="ECO:0000313" key="2">
    <source>
        <dbReference type="EMBL" id="MDI6447497.1"/>
    </source>
</evidence>
<dbReference type="AlphaFoldDB" id="A0AAW6TQL6"/>
<keyword evidence="1" id="KW-0812">Transmembrane</keyword>
<gene>
    <name evidence="2" type="ORF">QJ522_00455</name>
</gene>
<dbReference type="PANTHER" id="PTHR30093">
    <property type="entry name" value="GENERAL SECRETION PATHWAY PROTEIN G"/>
    <property type="match status" value="1"/>
</dbReference>